<evidence type="ECO:0000259" key="6">
    <source>
        <dbReference type="Pfam" id="PF07980"/>
    </source>
</evidence>
<dbReference type="Gene3D" id="1.10.3780.10">
    <property type="entry name" value="SusD-like"/>
    <property type="match status" value="1"/>
</dbReference>
<dbReference type="EMBL" id="VLLI01000015">
    <property type="protein sequence ID" value="TWI95577.1"/>
    <property type="molecule type" value="Genomic_DNA"/>
</dbReference>
<accession>A0A562TPU6</accession>
<organism evidence="8 9">
    <name type="scientific">Mucilaginibacter frigoritolerans</name>
    <dbReference type="NCBI Taxonomy" id="652788"/>
    <lineage>
        <taxon>Bacteria</taxon>
        <taxon>Pseudomonadati</taxon>
        <taxon>Bacteroidota</taxon>
        <taxon>Sphingobacteriia</taxon>
        <taxon>Sphingobacteriales</taxon>
        <taxon>Sphingobacteriaceae</taxon>
        <taxon>Mucilaginibacter</taxon>
    </lineage>
</organism>
<dbReference type="InterPro" id="IPR033985">
    <property type="entry name" value="SusD-like_N"/>
</dbReference>
<keyword evidence="9" id="KW-1185">Reference proteome</keyword>
<keyword evidence="4" id="KW-0472">Membrane</keyword>
<comment type="similarity">
    <text evidence="2">Belongs to the SusD family.</text>
</comment>
<dbReference type="Proteomes" id="UP000317010">
    <property type="component" value="Unassembled WGS sequence"/>
</dbReference>
<evidence type="ECO:0000256" key="5">
    <source>
        <dbReference type="ARBA" id="ARBA00023237"/>
    </source>
</evidence>
<evidence type="ECO:0000313" key="9">
    <source>
        <dbReference type="Proteomes" id="UP000317010"/>
    </source>
</evidence>
<dbReference type="Gene3D" id="1.25.40.10">
    <property type="entry name" value="Tetratricopeptide repeat domain"/>
    <property type="match status" value="1"/>
</dbReference>
<evidence type="ECO:0000256" key="4">
    <source>
        <dbReference type="ARBA" id="ARBA00023136"/>
    </source>
</evidence>
<dbReference type="Gene3D" id="1.25.40.390">
    <property type="match status" value="1"/>
</dbReference>
<protein>
    <submittedName>
        <fullName evidence="8">Putative outer membrane starch-binding protein</fullName>
    </submittedName>
</protein>
<dbReference type="AlphaFoldDB" id="A0A562TPU6"/>
<comment type="subcellular location">
    <subcellularLocation>
        <location evidence="1">Cell outer membrane</location>
    </subcellularLocation>
</comment>
<evidence type="ECO:0000256" key="3">
    <source>
        <dbReference type="ARBA" id="ARBA00022729"/>
    </source>
</evidence>
<dbReference type="RefSeq" id="WP_144915943.1">
    <property type="nucleotide sequence ID" value="NZ_VLLI01000015.1"/>
</dbReference>
<reference evidence="8 9" key="1">
    <citation type="submission" date="2019-07" db="EMBL/GenBank/DDBJ databases">
        <title>Genomic Encyclopedia of Archaeal and Bacterial Type Strains, Phase II (KMG-II): from individual species to whole genera.</title>
        <authorList>
            <person name="Goeker M."/>
        </authorList>
    </citation>
    <scope>NUCLEOTIDE SEQUENCE [LARGE SCALE GENOMIC DNA]</scope>
    <source>
        <strain evidence="8 9">ATCC BAA-1854</strain>
    </source>
</reference>
<dbReference type="GO" id="GO:0009279">
    <property type="term" value="C:cell outer membrane"/>
    <property type="evidence" value="ECO:0007669"/>
    <property type="project" value="UniProtKB-SubCell"/>
</dbReference>
<dbReference type="InterPro" id="IPR012944">
    <property type="entry name" value="SusD_RagB_dom"/>
</dbReference>
<evidence type="ECO:0000259" key="7">
    <source>
        <dbReference type="Pfam" id="PF14322"/>
    </source>
</evidence>
<gene>
    <name evidence="8" type="ORF">JN11_04316</name>
</gene>
<dbReference type="InterPro" id="IPR011990">
    <property type="entry name" value="TPR-like_helical_dom_sf"/>
</dbReference>
<dbReference type="CDD" id="cd08977">
    <property type="entry name" value="SusD"/>
    <property type="match status" value="1"/>
</dbReference>
<dbReference type="PROSITE" id="PS51257">
    <property type="entry name" value="PROKAR_LIPOPROTEIN"/>
    <property type="match status" value="1"/>
</dbReference>
<name>A0A562TPU6_9SPHI</name>
<keyword evidence="3" id="KW-0732">Signal</keyword>
<comment type="caution">
    <text evidence="8">The sequence shown here is derived from an EMBL/GenBank/DDBJ whole genome shotgun (WGS) entry which is preliminary data.</text>
</comment>
<feature type="domain" description="RagB/SusD" evidence="6">
    <location>
        <begin position="376"/>
        <end position="529"/>
    </location>
</feature>
<keyword evidence="5" id="KW-0998">Cell outer membrane</keyword>
<dbReference type="Pfam" id="PF14322">
    <property type="entry name" value="SusD-like_3"/>
    <property type="match status" value="1"/>
</dbReference>
<sequence>MKSYKIFSIQAVMITMLACSCTKKLNTVPIDPLVTTSANVYNTPISYKEGLAKLYASMAVSGQNISFSEPDLQAADQGTACFLREYWAAEEVTTDECINAWGDGGLVEYHGGIWSDQNLYVGLMYQRIFVNIAYCNEYIRDVNAKLGSLSGSLKNDVTQYVAEARFLRAYFYECAMDMYGNVPFATEADLPGTFIPKQIARADLFKYIESELIAIQPTLADPTTNEYARIDRAADWALLSRLYLNAQVFTGTARYTDCITYCNNIINSGKYALHPSYQNLFLADNNGYRDEIILPLAEDGTNTESYGDMTFIIHAAVGGSEDATNTFGIASGGWAGNRMTNTFVTRVFPDASGNTDKRAIFYTSGQTLGPITQPTVFTQGYLCAKFKNVTSTGIPGSNTTFVDTDYPLFRLSEIYLNYAEAVLRGGNGGDAATALSLVNKIRERAGAGDITSGQLDLNFMIDERGRELYWEGFRRTDLIRFGLFTGGVYLWDFKGNVQSGTATDAHLNLFPIPASDRQNNPNLVQNPGY</sequence>
<evidence type="ECO:0000313" key="8">
    <source>
        <dbReference type="EMBL" id="TWI95577.1"/>
    </source>
</evidence>
<evidence type="ECO:0000256" key="1">
    <source>
        <dbReference type="ARBA" id="ARBA00004442"/>
    </source>
</evidence>
<proteinExistence type="inferred from homology"/>
<evidence type="ECO:0000256" key="2">
    <source>
        <dbReference type="ARBA" id="ARBA00006275"/>
    </source>
</evidence>
<dbReference type="SUPFAM" id="SSF48452">
    <property type="entry name" value="TPR-like"/>
    <property type="match status" value="1"/>
</dbReference>
<feature type="domain" description="SusD-like N-terminal" evidence="7">
    <location>
        <begin position="103"/>
        <end position="244"/>
    </location>
</feature>
<dbReference type="Pfam" id="PF07980">
    <property type="entry name" value="SusD_RagB"/>
    <property type="match status" value="1"/>
</dbReference>
<dbReference type="OrthoDB" id="9783641at2"/>